<dbReference type="EMBL" id="AGBW02012205">
    <property type="protein sequence ID" value="OWR45452.1"/>
    <property type="molecule type" value="Genomic_DNA"/>
</dbReference>
<dbReference type="AlphaFoldDB" id="A0A212EVD5"/>
<feature type="compositionally biased region" description="Basic and acidic residues" evidence="1">
    <location>
        <begin position="1"/>
        <end position="11"/>
    </location>
</feature>
<dbReference type="InterPro" id="IPR043153">
    <property type="entry name" value="DENN_C"/>
</dbReference>
<gene>
    <name evidence="3" type="ORF">KGM_214421</name>
</gene>
<dbReference type="PANTHER" id="PTHR15288:SF0">
    <property type="entry name" value="UDENN DOMAIN-CONTAINING PROTEIN"/>
    <property type="match status" value="1"/>
</dbReference>
<proteinExistence type="predicted"/>
<comment type="caution">
    <text evidence="3">The sequence shown here is derived from an EMBL/GenBank/DDBJ whole genome shotgun (WGS) entry which is preliminary data.</text>
</comment>
<dbReference type="InterPro" id="IPR037516">
    <property type="entry name" value="Tripartite_DENN"/>
</dbReference>
<accession>A0A212EVD5</accession>
<feature type="region of interest" description="Disordered" evidence="1">
    <location>
        <begin position="1"/>
        <end position="29"/>
    </location>
</feature>
<reference evidence="3 4" key="1">
    <citation type="journal article" date="2011" name="Cell">
        <title>The monarch butterfly genome yields insights into long-distance migration.</title>
        <authorList>
            <person name="Zhan S."/>
            <person name="Merlin C."/>
            <person name="Boore J.L."/>
            <person name="Reppert S.M."/>
        </authorList>
    </citation>
    <scope>NUCLEOTIDE SEQUENCE [LARGE SCALE GENOMIC DNA]</scope>
    <source>
        <strain evidence="3">F-2</strain>
    </source>
</reference>
<dbReference type="InterPro" id="IPR051942">
    <property type="entry name" value="DENN_domain_containing_2"/>
</dbReference>
<dbReference type="STRING" id="278856.A0A212EVD5"/>
<protein>
    <submittedName>
        <fullName evidence="3">DENN domain-containing protein 2A</fullName>
    </submittedName>
</protein>
<dbReference type="InterPro" id="IPR005112">
    <property type="entry name" value="dDENN_dom"/>
</dbReference>
<name>A0A212EVD5_DANPL</name>
<dbReference type="Gene3D" id="3.40.50.11500">
    <property type="match status" value="1"/>
</dbReference>
<evidence type="ECO:0000313" key="4">
    <source>
        <dbReference type="Proteomes" id="UP000007151"/>
    </source>
</evidence>
<dbReference type="PANTHER" id="PTHR15288">
    <property type="entry name" value="DENN DOMAIN-CONTAINING PROTEIN 2"/>
    <property type="match status" value="1"/>
</dbReference>
<dbReference type="InterPro" id="IPR001194">
    <property type="entry name" value="cDENN_dom"/>
</dbReference>
<dbReference type="PROSITE" id="PS50211">
    <property type="entry name" value="DENN"/>
    <property type="match status" value="1"/>
</dbReference>
<evidence type="ECO:0000256" key="1">
    <source>
        <dbReference type="SAM" id="MobiDB-lite"/>
    </source>
</evidence>
<dbReference type="Proteomes" id="UP000007151">
    <property type="component" value="Unassembled WGS sequence"/>
</dbReference>
<dbReference type="InParanoid" id="A0A212EVD5"/>
<dbReference type="Pfam" id="PF03455">
    <property type="entry name" value="dDENN"/>
    <property type="match status" value="1"/>
</dbReference>
<keyword evidence="4" id="KW-1185">Reference proteome</keyword>
<feature type="domain" description="UDENN" evidence="2">
    <location>
        <begin position="257"/>
        <end position="449"/>
    </location>
</feature>
<dbReference type="Pfam" id="PF02141">
    <property type="entry name" value="DENN"/>
    <property type="match status" value="1"/>
</dbReference>
<dbReference type="KEGG" id="dpl:KGM_214421"/>
<dbReference type="SMART" id="SM00801">
    <property type="entry name" value="dDENN"/>
    <property type="match status" value="1"/>
</dbReference>
<sequence length="520" mass="59016">MGQRPGQHERISVNPEGTRPVKGQEDPGQELNRLMTEIYETVTAACNMEENKPGSFPTDLSDTSEESVKLTRSLTEKRKNYVRRVSSRVAYLDKNAKNHRFRHQTSICSYKSEIIDNPYSTFRSWKSFRSSQGNLSRMKNDSDSIDSKQNLTDSSGNLITNVEDMDNMSIDEKMGCVDIDLPFEPRERGLFNFCLLVGLNYMTGEAYVKNVFPNQVQVPPHIENLIFPETISSSGVTDTEKITQSYSLVLTDERGERSYGVISSCLEALQHVLYPFVWQQPLISAIPEQIAGDVLSAPLPMLAGMLEHSALGLQDGMLIDLTNPSKVLFYQGDESTILPTSAYKLLKTSLHMESLKHKDKSEDTKTRNVMISEAFLRFFVDILGDFWRFFTLGELKDGDLGKNGVIFDKDSFVKQTSSKQNQYFLEWFTETAMFNHFIQNMAVCYKTAPLATPSGYHSNLDSNLADLVDLVDTPLPNFYELFFERIKSRSKSQNGDKLNYKNAVNKKVKMLKTKLRDLVA</sequence>
<evidence type="ECO:0000259" key="2">
    <source>
        <dbReference type="PROSITE" id="PS50211"/>
    </source>
</evidence>
<organism evidence="3 4">
    <name type="scientific">Danaus plexippus plexippus</name>
    <dbReference type="NCBI Taxonomy" id="278856"/>
    <lineage>
        <taxon>Eukaryota</taxon>
        <taxon>Metazoa</taxon>
        <taxon>Ecdysozoa</taxon>
        <taxon>Arthropoda</taxon>
        <taxon>Hexapoda</taxon>
        <taxon>Insecta</taxon>
        <taxon>Pterygota</taxon>
        <taxon>Neoptera</taxon>
        <taxon>Endopterygota</taxon>
        <taxon>Lepidoptera</taxon>
        <taxon>Glossata</taxon>
        <taxon>Ditrysia</taxon>
        <taxon>Papilionoidea</taxon>
        <taxon>Nymphalidae</taxon>
        <taxon>Danainae</taxon>
        <taxon>Danaini</taxon>
        <taxon>Danaina</taxon>
        <taxon>Danaus</taxon>
        <taxon>Danaus</taxon>
    </lineage>
</organism>
<evidence type="ECO:0000313" key="3">
    <source>
        <dbReference type="EMBL" id="OWR45452.1"/>
    </source>
</evidence>